<reference evidence="10 11" key="1">
    <citation type="submission" date="2015-12" db="EMBL/GenBank/DDBJ databases">
        <authorList>
            <person name="Shamseldin A."/>
            <person name="Moawad H."/>
            <person name="Abd El-Rahim W.M."/>
            <person name="Sadowsky M.J."/>
        </authorList>
    </citation>
    <scope>NUCLEOTIDE SEQUENCE [LARGE SCALE GENOMIC DNA]</scope>
    <source>
        <strain evidence="10 11">JC234</strain>
    </source>
</reference>
<evidence type="ECO:0000256" key="6">
    <source>
        <dbReference type="ARBA" id="ARBA00023125"/>
    </source>
</evidence>
<dbReference type="SUPFAM" id="SSF143081">
    <property type="entry name" value="BB1717-like"/>
    <property type="match status" value="1"/>
</dbReference>
<gene>
    <name evidence="10" type="ORF">AWJ14_02640</name>
</gene>
<keyword evidence="5" id="KW-0190">Covalent protein-DNA linkage</keyword>
<dbReference type="OrthoDB" id="9782620at2"/>
<dbReference type="GO" id="GO:0106300">
    <property type="term" value="P:protein-DNA covalent cross-linking repair"/>
    <property type="evidence" value="ECO:0007669"/>
    <property type="project" value="InterPro"/>
</dbReference>
<keyword evidence="3" id="KW-0227">DNA damage</keyword>
<dbReference type="EC" id="3.4.-.-" evidence="8"/>
<evidence type="ECO:0000256" key="8">
    <source>
        <dbReference type="RuleBase" id="RU364100"/>
    </source>
</evidence>
<dbReference type="Gene3D" id="3.90.1680.10">
    <property type="entry name" value="SOS response associated peptidase-like"/>
    <property type="match status" value="1"/>
</dbReference>
<keyword evidence="11" id="KW-1185">Reference proteome</keyword>
<dbReference type="GO" id="GO:0008233">
    <property type="term" value="F:peptidase activity"/>
    <property type="evidence" value="ECO:0007669"/>
    <property type="project" value="UniProtKB-KW"/>
</dbReference>
<evidence type="ECO:0000256" key="4">
    <source>
        <dbReference type="ARBA" id="ARBA00022801"/>
    </source>
</evidence>
<evidence type="ECO:0000256" key="7">
    <source>
        <dbReference type="ARBA" id="ARBA00023239"/>
    </source>
</evidence>
<dbReference type="RefSeq" id="WP_066177898.1">
    <property type="nucleotide sequence ID" value="NZ_LQZT01000012.1"/>
</dbReference>
<dbReference type="InterPro" id="IPR036590">
    <property type="entry name" value="SRAP-like"/>
</dbReference>
<evidence type="ECO:0000256" key="1">
    <source>
        <dbReference type="ARBA" id="ARBA00008136"/>
    </source>
</evidence>
<evidence type="ECO:0000256" key="9">
    <source>
        <dbReference type="SAM" id="MobiDB-lite"/>
    </source>
</evidence>
<dbReference type="GO" id="GO:0016829">
    <property type="term" value="F:lyase activity"/>
    <property type="evidence" value="ECO:0007669"/>
    <property type="project" value="UniProtKB-KW"/>
</dbReference>
<organism evidence="10 11">
    <name type="scientific">Hoeflea olei</name>
    <dbReference type="NCBI Taxonomy" id="1480615"/>
    <lineage>
        <taxon>Bacteria</taxon>
        <taxon>Pseudomonadati</taxon>
        <taxon>Pseudomonadota</taxon>
        <taxon>Alphaproteobacteria</taxon>
        <taxon>Hyphomicrobiales</taxon>
        <taxon>Rhizobiaceae</taxon>
        <taxon>Hoeflea</taxon>
    </lineage>
</organism>
<dbReference type="GO" id="GO:0006508">
    <property type="term" value="P:proteolysis"/>
    <property type="evidence" value="ECO:0007669"/>
    <property type="project" value="UniProtKB-KW"/>
</dbReference>
<dbReference type="EMBL" id="LQZT01000012">
    <property type="protein sequence ID" value="OCW57721.1"/>
    <property type="molecule type" value="Genomic_DNA"/>
</dbReference>
<keyword evidence="7" id="KW-0456">Lyase</keyword>
<dbReference type="Proteomes" id="UP000094795">
    <property type="component" value="Unassembled WGS sequence"/>
</dbReference>
<evidence type="ECO:0000313" key="10">
    <source>
        <dbReference type="EMBL" id="OCW57721.1"/>
    </source>
</evidence>
<accession>A0A1C1YW45</accession>
<comment type="similarity">
    <text evidence="1 8">Belongs to the SOS response-associated peptidase family.</text>
</comment>
<evidence type="ECO:0000313" key="11">
    <source>
        <dbReference type="Proteomes" id="UP000094795"/>
    </source>
</evidence>
<dbReference type="Pfam" id="PF02586">
    <property type="entry name" value="SRAP"/>
    <property type="match status" value="1"/>
</dbReference>
<evidence type="ECO:0000256" key="3">
    <source>
        <dbReference type="ARBA" id="ARBA00022763"/>
    </source>
</evidence>
<proteinExistence type="inferred from homology"/>
<keyword evidence="6" id="KW-0238">DNA-binding</keyword>
<dbReference type="PANTHER" id="PTHR13604">
    <property type="entry name" value="DC12-RELATED"/>
    <property type="match status" value="1"/>
</dbReference>
<protein>
    <recommendedName>
        <fullName evidence="8">Abasic site processing protein</fullName>
        <ecNumber evidence="8">3.4.-.-</ecNumber>
    </recommendedName>
</protein>
<dbReference type="GO" id="GO:0003697">
    <property type="term" value="F:single-stranded DNA binding"/>
    <property type="evidence" value="ECO:0007669"/>
    <property type="project" value="InterPro"/>
</dbReference>
<feature type="region of interest" description="Disordered" evidence="9">
    <location>
        <begin position="224"/>
        <end position="264"/>
    </location>
</feature>
<dbReference type="PANTHER" id="PTHR13604:SF0">
    <property type="entry name" value="ABASIC SITE PROCESSING PROTEIN HMCES"/>
    <property type="match status" value="1"/>
</dbReference>
<dbReference type="STRING" id="1480615.AWJ14_02640"/>
<evidence type="ECO:0000256" key="5">
    <source>
        <dbReference type="ARBA" id="ARBA00023124"/>
    </source>
</evidence>
<dbReference type="InterPro" id="IPR003738">
    <property type="entry name" value="SRAP"/>
</dbReference>
<name>A0A1C1YW45_9HYPH</name>
<sequence>MCGRFSLTATPREVQEPFGLEEIEDFPARYNIAPTQPILIVAADRPRAEGDNRTDRRALLARWGLLPGWVKDPADFPLLINARAETAAEKASFRTAMRHRRVLIPASGFYEWHRPPKVSKQKSTPYWIRPTGGGIVAFAGLMETYMSPDGAEIDTAAILTVGPNREMAPIHDRMPVVIAPEDFARWLDCLNQEPRHVADLMVPAADGCFEAVRVSDLVNKVANTGPEVQKPATGPEPDAIPARAAQKPKKAKPADSAPDQMKLF</sequence>
<keyword evidence="2 8" id="KW-0645">Protease</keyword>
<comment type="caution">
    <text evidence="10">The sequence shown here is derived from an EMBL/GenBank/DDBJ whole genome shotgun (WGS) entry which is preliminary data.</text>
</comment>
<keyword evidence="4 8" id="KW-0378">Hydrolase</keyword>
<dbReference type="AlphaFoldDB" id="A0A1C1YW45"/>
<evidence type="ECO:0000256" key="2">
    <source>
        <dbReference type="ARBA" id="ARBA00022670"/>
    </source>
</evidence>